<organism evidence="1 2">
    <name type="scientific">Plakobranchus ocellatus</name>
    <dbReference type="NCBI Taxonomy" id="259542"/>
    <lineage>
        <taxon>Eukaryota</taxon>
        <taxon>Metazoa</taxon>
        <taxon>Spiralia</taxon>
        <taxon>Lophotrochozoa</taxon>
        <taxon>Mollusca</taxon>
        <taxon>Gastropoda</taxon>
        <taxon>Heterobranchia</taxon>
        <taxon>Euthyneura</taxon>
        <taxon>Panpulmonata</taxon>
        <taxon>Sacoglossa</taxon>
        <taxon>Placobranchoidea</taxon>
        <taxon>Plakobranchidae</taxon>
        <taxon>Plakobranchus</taxon>
    </lineage>
</organism>
<sequence>MGSIPKYATCGENGFSSKALMYGVRLADILIEGRNDVTNSIGTRQVIACCDLYGVCVTVVSYLVENFFVVSLSPLPLPPLPTPPGSGKPEFI</sequence>
<dbReference type="EMBL" id="BLXT01002034">
    <property type="protein sequence ID" value="GFN90419.1"/>
    <property type="molecule type" value="Genomic_DNA"/>
</dbReference>
<reference evidence="1 2" key="1">
    <citation type="journal article" date="2021" name="Elife">
        <title>Chloroplast acquisition without the gene transfer in kleptoplastic sea slugs, Plakobranchus ocellatus.</title>
        <authorList>
            <person name="Maeda T."/>
            <person name="Takahashi S."/>
            <person name="Yoshida T."/>
            <person name="Shimamura S."/>
            <person name="Takaki Y."/>
            <person name="Nagai Y."/>
            <person name="Toyoda A."/>
            <person name="Suzuki Y."/>
            <person name="Arimoto A."/>
            <person name="Ishii H."/>
            <person name="Satoh N."/>
            <person name="Nishiyama T."/>
            <person name="Hasebe M."/>
            <person name="Maruyama T."/>
            <person name="Minagawa J."/>
            <person name="Obokata J."/>
            <person name="Shigenobu S."/>
        </authorList>
    </citation>
    <scope>NUCLEOTIDE SEQUENCE [LARGE SCALE GENOMIC DNA]</scope>
</reference>
<accession>A0AAV3Z5J8</accession>
<dbReference type="AlphaFoldDB" id="A0AAV3Z5J8"/>
<gene>
    <name evidence="1" type="ORF">PoB_001692500</name>
</gene>
<dbReference type="Proteomes" id="UP000735302">
    <property type="component" value="Unassembled WGS sequence"/>
</dbReference>
<keyword evidence="2" id="KW-1185">Reference proteome</keyword>
<protein>
    <submittedName>
        <fullName evidence="1">Uncharacterized protein</fullName>
    </submittedName>
</protein>
<proteinExistence type="predicted"/>
<comment type="caution">
    <text evidence="1">The sequence shown here is derived from an EMBL/GenBank/DDBJ whole genome shotgun (WGS) entry which is preliminary data.</text>
</comment>
<evidence type="ECO:0000313" key="1">
    <source>
        <dbReference type="EMBL" id="GFN90419.1"/>
    </source>
</evidence>
<evidence type="ECO:0000313" key="2">
    <source>
        <dbReference type="Proteomes" id="UP000735302"/>
    </source>
</evidence>
<name>A0AAV3Z5J8_9GAST</name>